<evidence type="ECO:0000256" key="7">
    <source>
        <dbReference type="ARBA" id="ARBA00023157"/>
    </source>
</evidence>
<dbReference type="SMART" id="SM00607">
    <property type="entry name" value="FTP"/>
    <property type="match status" value="2"/>
</dbReference>
<organism evidence="9 10">
    <name type="scientific">Astyanax mexicanus</name>
    <name type="common">Blind cave fish</name>
    <name type="synonym">Astyanax fasciatus mexicanus</name>
    <dbReference type="NCBI Taxonomy" id="7994"/>
    <lineage>
        <taxon>Eukaryota</taxon>
        <taxon>Metazoa</taxon>
        <taxon>Chordata</taxon>
        <taxon>Craniata</taxon>
        <taxon>Vertebrata</taxon>
        <taxon>Euteleostomi</taxon>
        <taxon>Actinopterygii</taxon>
        <taxon>Neopterygii</taxon>
        <taxon>Teleostei</taxon>
        <taxon>Ostariophysi</taxon>
        <taxon>Characiformes</taxon>
        <taxon>Characoidei</taxon>
        <taxon>Acestrorhamphidae</taxon>
        <taxon>Acestrorhamphinae</taxon>
        <taxon>Astyanax</taxon>
    </lineage>
</organism>
<dbReference type="EMBL" id="JAICCE010000019">
    <property type="protein sequence ID" value="KAG9263827.1"/>
    <property type="molecule type" value="Genomic_DNA"/>
</dbReference>
<comment type="caution">
    <text evidence="9">The sequence shown here is derived from an EMBL/GenBank/DDBJ whole genome shotgun (WGS) entry which is preliminary data.</text>
</comment>
<keyword evidence="5" id="KW-0430">Lectin</keyword>
<dbReference type="Pfam" id="PF22633">
    <property type="entry name" value="F5_F8_type_C_2"/>
    <property type="match status" value="2"/>
</dbReference>
<dbReference type="OrthoDB" id="547680at2759"/>
<evidence type="ECO:0000259" key="8">
    <source>
        <dbReference type="SMART" id="SM00607"/>
    </source>
</evidence>
<dbReference type="GO" id="GO:0046872">
    <property type="term" value="F:metal ion binding"/>
    <property type="evidence" value="ECO:0007669"/>
    <property type="project" value="UniProtKB-KW"/>
</dbReference>
<evidence type="ECO:0000256" key="2">
    <source>
        <dbReference type="ARBA" id="ARBA00010147"/>
    </source>
</evidence>
<proteinExistence type="inferred from homology"/>
<evidence type="ECO:0000256" key="4">
    <source>
        <dbReference type="ARBA" id="ARBA00022723"/>
    </source>
</evidence>
<protein>
    <recommendedName>
        <fullName evidence="8">Fucolectin tachylectin-4 pentraxin-1 domain-containing protein</fullName>
    </recommendedName>
</protein>
<comment type="similarity">
    <text evidence="2">Belongs to the fucolectin family.</text>
</comment>
<evidence type="ECO:0000313" key="10">
    <source>
        <dbReference type="Proteomes" id="UP000752171"/>
    </source>
</evidence>
<dbReference type="AlphaFoldDB" id="A0A8T2KYT1"/>
<dbReference type="InterPro" id="IPR006585">
    <property type="entry name" value="FTP1"/>
</dbReference>
<accession>A0A8T2KYT1</accession>
<dbReference type="GO" id="GO:0001868">
    <property type="term" value="P:regulation of complement activation, lectin pathway"/>
    <property type="evidence" value="ECO:0007669"/>
    <property type="project" value="UniProtKB-ARBA"/>
</dbReference>
<dbReference type="GO" id="GO:0010185">
    <property type="term" value="P:regulation of cellular defense response"/>
    <property type="evidence" value="ECO:0007669"/>
    <property type="project" value="UniProtKB-ARBA"/>
</dbReference>
<gene>
    <name evidence="9" type="ORF">AMEX_G21969</name>
</gene>
<comment type="subunit">
    <text evidence="3">Homotrimer.</text>
</comment>
<feature type="domain" description="Fucolectin tachylectin-4 pentraxin-1" evidence="8">
    <location>
        <begin position="79"/>
        <end position="225"/>
    </location>
</feature>
<feature type="domain" description="Fucolectin tachylectin-4 pentraxin-1" evidence="8">
    <location>
        <begin position="235"/>
        <end position="385"/>
    </location>
</feature>
<evidence type="ECO:0000256" key="5">
    <source>
        <dbReference type="ARBA" id="ARBA00022734"/>
    </source>
</evidence>
<evidence type="ECO:0000313" key="9">
    <source>
        <dbReference type="EMBL" id="KAG9263827.1"/>
    </source>
</evidence>
<dbReference type="Gene3D" id="2.60.120.260">
    <property type="entry name" value="Galactose-binding domain-like"/>
    <property type="match status" value="2"/>
</dbReference>
<dbReference type="InterPro" id="IPR051941">
    <property type="entry name" value="BG_Antigen-Binding_Lectin"/>
</dbReference>
<dbReference type="Proteomes" id="UP000752171">
    <property type="component" value="Unassembled WGS sequence"/>
</dbReference>
<keyword evidence="4" id="KW-0479">Metal-binding</keyword>
<reference evidence="9 10" key="1">
    <citation type="submission" date="2021-07" db="EMBL/GenBank/DDBJ databases">
        <authorList>
            <person name="Imarazene B."/>
            <person name="Zahm M."/>
            <person name="Klopp C."/>
            <person name="Cabau C."/>
            <person name="Beille S."/>
            <person name="Jouanno E."/>
            <person name="Castinel A."/>
            <person name="Lluch J."/>
            <person name="Gil L."/>
            <person name="Kuchtly C."/>
            <person name="Lopez Roques C."/>
            <person name="Donnadieu C."/>
            <person name="Parrinello H."/>
            <person name="Journot L."/>
            <person name="Du K."/>
            <person name="Schartl M."/>
            <person name="Retaux S."/>
            <person name="Guiguen Y."/>
        </authorList>
    </citation>
    <scope>NUCLEOTIDE SEQUENCE [LARGE SCALE GENOMIC DNA]</scope>
    <source>
        <strain evidence="9">Pach_M1</strain>
        <tissue evidence="9">Testis</tissue>
    </source>
</reference>
<dbReference type="PANTHER" id="PTHR45713">
    <property type="entry name" value="FTP DOMAIN-CONTAINING PROTEIN"/>
    <property type="match status" value="1"/>
</dbReference>
<dbReference type="GO" id="GO:0042806">
    <property type="term" value="F:fucose binding"/>
    <property type="evidence" value="ECO:0007669"/>
    <property type="project" value="UniProtKB-ARBA"/>
</dbReference>
<sequence>MIRNRISVWLKSSQFTHTFSPDSRGELTQTGPLSLHISTGAEAYQERKKMIASKLPLLMLILSGVSGLLRTHAIPRLEERNVALGAEAVQSSTGYGGLARYAVDGSLETNYHLKKCTHTAQQDNPWWRVDLNRTYNISRIVITNRGDCCVERISGAQIRVGQSLRNNGNSNKKVAVIETILSGHSQSYQVQNAVGSYVNIFLPGVEKILTLCEVQVFVELTDAHKASLLPEEAGLRNLAIKGRATQSSLNGSGMWAGIGVAGNAIDGNRNSALAKGSCTQTANESSPWWRVNLHLKYSISAVALTNRGDCCSDGLDGAEIRIGNSIENEGKDNPICDTVSSIPAGQTVYYNCSSLLEGSYVTVVLPREGTLSLCEVEVFGYSRIYAITE</sequence>
<name>A0A8T2KYT1_ASTMX</name>
<dbReference type="InterPro" id="IPR008979">
    <property type="entry name" value="Galactose-bd-like_sf"/>
</dbReference>
<dbReference type="SUPFAM" id="SSF49785">
    <property type="entry name" value="Galactose-binding domain-like"/>
    <property type="match status" value="2"/>
</dbReference>
<comment type="function">
    <text evidence="1">Acts as a defensive agent. Recognizes blood group fucosylated oligosaccharides including A, B, H and Lewis B-type antigens. Does not recognize Lewis A antigen and has low affinity for monovalent haptens.</text>
</comment>
<dbReference type="PANTHER" id="PTHR45713:SF6">
    <property type="entry name" value="F5_8 TYPE C DOMAIN-CONTAINING PROTEIN"/>
    <property type="match status" value="1"/>
</dbReference>
<evidence type="ECO:0000256" key="6">
    <source>
        <dbReference type="ARBA" id="ARBA00022837"/>
    </source>
</evidence>
<evidence type="ECO:0000256" key="1">
    <source>
        <dbReference type="ARBA" id="ARBA00002219"/>
    </source>
</evidence>
<evidence type="ECO:0000256" key="3">
    <source>
        <dbReference type="ARBA" id="ARBA00011233"/>
    </source>
</evidence>
<keyword evidence="6" id="KW-0106">Calcium</keyword>
<keyword evidence="7" id="KW-1015">Disulfide bond</keyword>